<organism evidence="3">
    <name type="scientific">uncultured marine microorganism HF4000_ANIW137G21</name>
    <dbReference type="NCBI Taxonomy" id="455530"/>
    <lineage>
        <taxon>unclassified sequences</taxon>
        <taxon>environmental samples</taxon>
    </lineage>
</organism>
<dbReference type="Pfam" id="PF24266">
    <property type="entry name" value="HTH_HVO_0163_N"/>
    <property type="match status" value="1"/>
</dbReference>
<dbReference type="EMBL" id="EU016601">
    <property type="protein sequence ID" value="ABZ07473.1"/>
    <property type="molecule type" value="Genomic_DNA"/>
</dbReference>
<dbReference type="SUPFAM" id="SSF46785">
    <property type="entry name" value="Winged helix' DNA-binding domain"/>
    <property type="match status" value="2"/>
</dbReference>
<dbReference type="InterPro" id="IPR036390">
    <property type="entry name" value="WH_DNA-bd_sf"/>
</dbReference>
<evidence type="ECO:0000256" key="1">
    <source>
        <dbReference type="SAM" id="MobiDB-lite"/>
    </source>
</evidence>
<name>B3T4G4_9ZZZZ</name>
<sequence>MPLIEERLRNVKSSYQAPLRHHHPPQSMDGVSAVRAYTLLAVLALIAGSVMLNTETTPATDPEPDGLSFDETAQQQAAEDGDDGSSGDAGSGEESGDAPPELRSAENPENDADSASDGLALSRGLLAGGAGALGSLAAGSIIFEAMRVTVLIALAAPMLARMKSNRDDMMTRGRMLGYLEANAGIHFSALRDGLGLANGVSAYHLHTLENQGQIISWRDGKLRRYAVASLSKEELTRIRNPIAGTRLAILEVLAESGHLGLPGKEIKVKLEISRQLLSHHLAELRSAELVEAASDARRPNWRLSDIGIDVLLTSRQVARTEAAA</sequence>
<reference evidence="3" key="1">
    <citation type="journal article" date="2008" name="ISME J.">
        <title>Genomic patterns of recombination, clonal divergence and environment in marine microbial populations.</title>
        <authorList>
            <person name="Konstantinidis K.T."/>
            <person name="Delong E.F."/>
        </authorList>
    </citation>
    <scope>NUCLEOTIDE SEQUENCE</scope>
</reference>
<dbReference type="InterPro" id="IPR056504">
    <property type="entry name" value="HTH_HVO_0163_N"/>
</dbReference>
<dbReference type="InterPro" id="IPR036388">
    <property type="entry name" value="WH-like_DNA-bd_sf"/>
</dbReference>
<gene>
    <name evidence="3" type="ORF">ALOHA_HF4000ANIW137G21ctg1g1</name>
</gene>
<dbReference type="Gene3D" id="1.10.10.10">
    <property type="entry name" value="Winged helix-like DNA-binding domain superfamily/Winged helix DNA-binding domain"/>
    <property type="match status" value="2"/>
</dbReference>
<dbReference type="InterPro" id="IPR011991">
    <property type="entry name" value="ArsR-like_HTH"/>
</dbReference>
<evidence type="ECO:0000313" key="3">
    <source>
        <dbReference type="EMBL" id="ABZ07473.1"/>
    </source>
</evidence>
<feature type="region of interest" description="Disordered" evidence="1">
    <location>
        <begin position="73"/>
        <end position="116"/>
    </location>
</feature>
<dbReference type="AlphaFoldDB" id="B3T4G4"/>
<dbReference type="PANTHER" id="PTHR36216:SF1">
    <property type="entry name" value="HTH ARSR-TYPE DOMAIN-CONTAINING PROTEIN"/>
    <property type="match status" value="1"/>
</dbReference>
<accession>B3T4G4</accession>
<feature type="domain" description="HVO-0163 N-terminal HTH" evidence="2">
    <location>
        <begin position="171"/>
        <end position="234"/>
    </location>
</feature>
<protein>
    <recommendedName>
        <fullName evidence="2">HVO-0163 N-terminal HTH domain-containing protein</fullName>
    </recommendedName>
</protein>
<dbReference type="CDD" id="cd00090">
    <property type="entry name" value="HTH_ARSR"/>
    <property type="match status" value="1"/>
</dbReference>
<proteinExistence type="predicted"/>
<dbReference type="PANTHER" id="PTHR36216">
    <property type="entry name" value="TRANSCRIPTIONAL REGULATOR, TRMB"/>
    <property type="match status" value="1"/>
</dbReference>
<evidence type="ECO:0000259" key="2">
    <source>
        <dbReference type="Pfam" id="PF24266"/>
    </source>
</evidence>